<evidence type="ECO:0000313" key="3">
    <source>
        <dbReference type="EMBL" id="CAI9775970.1"/>
    </source>
</evidence>
<proteinExistence type="predicted"/>
<dbReference type="Proteomes" id="UP000834106">
    <property type="component" value="Chromosome 14"/>
</dbReference>
<dbReference type="CDD" id="cd07505">
    <property type="entry name" value="HAD_BPGM-like"/>
    <property type="match status" value="1"/>
</dbReference>
<dbReference type="InterPro" id="IPR036412">
    <property type="entry name" value="HAD-like_sf"/>
</dbReference>
<dbReference type="PANTHER" id="PTHR46193:SF9">
    <property type="entry name" value="HALOACID DEHALOGENASE-LIKE HYDROLASE DOMAIN-CONTAINING PROTEIN SGPP"/>
    <property type="match status" value="1"/>
</dbReference>
<dbReference type="Gene3D" id="3.40.50.1000">
    <property type="entry name" value="HAD superfamily/HAD-like"/>
    <property type="match status" value="1"/>
</dbReference>
<keyword evidence="2" id="KW-0460">Magnesium</keyword>
<sequence length="223" mass="25470">MTRKLCSECEFYIYCNFAFTHIILSENYKLVKEQLKPVNSLYKLKKWIEDRGLKQADVTHAPRPNAEQMILTLGLSNFFRIVVLGSNCEHAKPFPDAYSKVFEILNVFQDNTFVFEDSVSGIKVRVASGMSVIGFTIGNLAHLLMEANPAFLIKDYEDPKLWKSFIELESIIRCGEEVDDDMKNIIVIELLYLDAVNPHPTKEGAMAVEKLIQNIETSLKVEQ</sequence>
<organism evidence="3 4">
    <name type="scientific">Fraxinus pennsylvanica</name>
    <dbReference type="NCBI Taxonomy" id="56036"/>
    <lineage>
        <taxon>Eukaryota</taxon>
        <taxon>Viridiplantae</taxon>
        <taxon>Streptophyta</taxon>
        <taxon>Embryophyta</taxon>
        <taxon>Tracheophyta</taxon>
        <taxon>Spermatophyta</taxon>
        <taxon>Magnoliopsida</taxon>
        <taxon>eudicotyledons</taxon>
        <taxon>Gunneridae</taxon>
        <taxon>Pentapetalae</taxon>
        <taxon>asterids</taxon>
        <taxon>lamiids</taxon>
        <taxon>Lamiales</taxon>
        <taxon>Oleaceae</taxon>
        <taxon>Oleeae</taxon>
        <taxon>Fraxinus</taxon>
    </lineage>
</organism>
<dbReference type="EMBL" id="OU503049">
    <property type="protein sequence ID" value="CAI9775970.1"/>
    <property type="molecule type" value="Genomic_DNA"/>
</dbReference>
<dbReference type="AlphaFoldDB" id="A0AAD1ZUH1"/>
<evidence type="ECO:0000313" key="4">
    <source>
        <dbReference type="Proteomes" id="UP000834106"/>
    </source>
</evidence>
<dbReference type="PANTHER" id="PTHR46193">
    <property type="entry name" value="6-PHOSPHOGLUCONATE PHOSPHATASE"/>
    <property type="match status" value="1"/>
</dbReference>
<dbReference type="InterPro" id="IPR023214">
    <property type="entry name" value="HAD_sf"/>
</dbReference>
<dbReference type="GO" id="GO:0003824">
    <property type="term" value="F:catalytic activity"/>
    <property type="evidence" value="ECO:0007669"/>
    <property type="project" value="UniProtKB-ARBA"/>
</dbReference>
<protein>
    <submittedName>
        <fullName evidence="3">Uncharacterized protein</fullName>
    </submittedName>
</protein>
<gene>
    <name evidence="3" type="ORF">FPE_LOCUS23400</name>
</gene>
<accession>A0AAD1ZUH1</accession>
<dbReference type="Pfam" id="PF13419">
    <property type="entry name" value="HAD_2"/>
    <property type="match status" value="1"/>
</dbReference>
<dbReference type="SUPFAM" id="SSF56784">
    <property type="entry name" value="HAD-like"/>
    <property type="match status" value="1"/>
</dbReference>
<dbReference type="GO" id="GO:0046872">
    <property type="term" value="F:metal ion binding"/>
    <property type="evidence" value="ECO:0007669"/>
    <property type="project" value="UniProtKB-KW"/>
</dbReference>
<name>A0AAD1ZUH1_9LAMI</name>
<evidence type="ECO:0000256" key="2">
    <source>
        <dbReference type="ARBA" id="ARBA00022842"/>
    </source>
</evidence>
<dbReference type="InterPro" id="IPR041492">
    <property type="entry name" value="HAD_2"/>
</dbReference>
<keyword evidence="4" id="KW-1185">Reference proteome</keyword>
<dbReference type="InterPro" id="IPR051600">
    <property type="entry name" value="Beta-PGM-like"/>
</dbReference>
<evidence type="ECO:0000256" key="1">
    <source>
        <dbReference type="ARBA" id="ARBA00022723"/>
    </source>
</evidence>
<keyword evidence="1" id="KW-0479">Metal-binding</keyword>
<reference evidence="3" key="1">
    <citation type="submission" date="2023-05" db="EMBL/GenBank/DDBJ databases">
        <authorList>
            <person name="Huff M."/>
        </authorList>
    </citation>
    <scope>NUCLEOTIDE SEQUENCE</scope>
</reference>